<evidence type="ECO:0000256" key="2">
    <source>
        <dbReference type="SAM" id="Phobius"/>
    </source>
</evidence>
<reference evidence="4" key="1">
    <citation type="submission" date="2025-08" db="UniProtKB">
        <authorList>
            <consortium name="RefSeq"/>
        </authorList>
    </citation>
    <scope>IDENTIFICATION</scope>
    <source>
        <tissue evidence="4">Whole organism</tissue>
    </source>
</reference>
<evidence type="ECO:0000256" key="1">
    <source>
        <dbReference type="ARBA" id="ARBA00022729"/>
    </source>
</evidence>
<dbReference type="OrthoDB" id="8191449at2759"/>
<feature type="transmembrane region" description="Helical" evidence="2">
    <location>
        <begin position="6"/>
        <end position="32"/>
    </location>
</feature>
<gene>
    <name evidence="4" type="primary">LOC113211654</name>
</gene>
<dbReference type="RefSeq" id="XP_026285885.1">
    <property type="nucleotide sequence ID" value="XM_026430100.2"/>
</dbReference>
<dbReference type="Gene3D" id="2.70.220.10">
    <property type="entry name" value="Ganglioside GM2 activator"/>
    <property type="match status" value="1"/>
</dbReference>
<accession>A0A6J1T2M6</accession>
<dbReference type="InterPro" id="IPR036846">
    <property type="entry name" value="GM2-AP_sf"/>
</dbReference>
<dbReference type="SUPFAM" id="SSF63707">
    <property type="entry name" value="Ganglioside M2 (gm2) activator"/>
    <property type="match status" value="1"/>
</dbReference>
<proteinExistence type="predicted"/>
<keyword evidence="2" id="KW-0472">Membrane</keyword>
<evidence type="ECO:0000313" key="4">
    <source>
        <dbReference type="RefSeq" id="XP_026285885.1"/>
    </source>
</evidence>
<dbReference type="KEGG" id="foc:113211654"/>
<dbReference type="AlphaFoldDB" id="A0A6J1T2M6"/>
<sequence length="207" mass="23344">MTGGNLLCFVLVITNVCYRAALAAFAVIVVVVETGPYWLRIRQFQNCPKQEVAMEKPRCDMHPSSVFRYNHTIKSPVIDLNMTLSNRVFDRGASTMTLDVSRWDTVSGWRTHFLVMSLGELCFIYEDVVADIVKYLAEIAGIPTKCPIADGTYRGVNCVVQLPPLRHFPSLPYGRYKVYILVGYFKSSNPKELRSCLKAIADVVPRT</sequence>
<organism evidence="3 4">
    <name type="scientific">Frankliniella occidentalis</name>
    <name type="common">Western flower thrips</name>
    <name type="synonym">Euthrips occidentalis</name>
    <dbReference type="NCBI Taxonomy" id="133901"/>
    <lineage>
        <taxon>Eukaryota</taxon>
        <taxon>Metazoa</taxon>
        <taxon>Ecdysozoa</taxon>
        <taxon>Arthropoda</taxon>
        <taxon>Hexapoda</taxon>
        <taxon>Insecta</taxon>
        <taxon>Pterygota</taxon>
        <taxon>Neoptera</taxon>
        <taxon>Paraneoptera</taxon>
        <taxon>Thysanoptera</taxon>
        <taxon>Terebrantia</taxon>
        <taxon>Thripoidea</taxon>
        <taxon>Thripidae</taxon>
        <taxon>Frankliniella</taxon>
    </lineage>
</organism>
<keyword evidence="2" id="KW-0812">Transmembrane</keyword>
<keyword evidence="1" id="KW-0732">Signal</keyword>
<evidence type="ECO:0000313" key="3">
    <source>
        <dbReference type="Proteomes" id="UP000504606"/>
    </source>
</evidence>
<keyword evidence="2" id="KW-1133">Transmembrane helix</keyword>
<keyword evidence="3" id="KW-1185">Reference proteome</keyword>
<protein>
    <submittedName>
        <fullName evidence="4">Uncharacterized protein LOC113211654 isoform X1</fullName>
    </submittedName>
</protein>
<dbReference type="Proteomes" id="UP000504606">
    <property type="component" value="Unplaced"/>
</dbReference>
<name>A0A6J1T2M6_FRAOC</name>
<dbReference type="GeneID" id="113211654"/>